<name>A0A955RP18_UNCKA</name>
<feature type="transmembrane region" description="Helical" evidence="1">
    <location>
        <begin position="61"/>
        <end position="79"/>
    </location>
</feature>
<dbReference type="AlphaFoldDB" id="A0A955RP18"/>
<dbReference type="Proteomes" id="UP000701698">
    <property type="component" value="Unassembled WGS sequence"/>
</dbReference>
<reference evidence="2" key="1">
    <citation type="submission" date="2020-04" db="EMBL/GenBank/DDBJ databases">
        <authorList>
            <person name="Zhang T."/>
        </authorList>
    </citation>
    <scope>NUCLEOTIDE SEQUENCE</scope>
    <source>
        <strain evidence="2">HKST-UBA01</strain>
    </source>
</reference>
<dbReference type="EMBL" id="JAGQKX010000001">
    <property type="protein sequence ID" value="MCA9389769.1"/>
    <property type="molecule type" value="Genomic_DNA"/>
</dbReference>
<evidence type="ECO:0000256" key="1">
    <source>
        <dbReference type="SAM" id="Phobius"/>
    </source>
</evidence>
<comment type="caution">
    <text evidence="2">The sequence shown here is derived from an EMBL/GenBank/DDBJ whole genome shotgun (WGS) entry which is preliminary data.</text>
</comment>
<protein>
    <submittedName>
        <fullName evidence="2">Uncharacterized protein</fullName>
    </submittedName>
</protein>
<gene>
    <name evidence="2" type="ORF">KC571_00005</name>
</gene>
<feature type="transmembrane region" description="Helical" evidence="1">
    <location>
        <begin position="12"/>
        <end position="31"/>
    </location>
</feature>
<reference evidence="2" key="2">
    <citation type="journal article" date="2021" name="Microbiome">
        <title>Successional dynamics and alternative stable states in a saline activated sludge microbial community over 9 years.</title>
        <authorList>
            <person name="Wang Y."/>
            <person name="Ye J."/>
            <person name="Ju F."/>
            <person name="Liu L."/>
            <person name="Boyd J.A."/>
            <person name="Deng Y."/>
            <person name="Parks D.H."/>
            <person name="Jiang X."/>
            <person name="Yin X."/>
            <person name="Woodcroft B.J."/>
            <person name="Tyson G.W."/>
            <person name="Hugenholtz P."/>
            <person name="Polz M.F."/>
            <person name="Zhang T."/>
        </authorList>
    </citation>
    <scope>NUCLEOTIDE SEQUENCE</scope>
    <source>
        <strain evidence="2">HKST-UBA01</strain>
    </source>
</reference>
<evidence type="ECO:0000313" key="3">
    <source>
        <dbReference type="Proteomes" id="UP000701698"/>
    </source>
</evidence>
<sequence>MANVVPALKNAHNYIFGWGWYLVGLLSYRIIEDRTEIYFFAITVTLIMFLAQKYARSKYSYKLDFSGWIIAIVLIPIAIDPFDFVRVVDYIALTILLDAFMDLFGKKKP</sequence>
<keyword evidence="1" id="KW-1133">Transmembrane helix</keyword>
<feature type="non-terminal residue" evidence="2">
    <location>
        <position position="109"/>
    </location>
</feature>
<organism evidence="2 3">
    <name type="scientific">candidate division WWE3 bacterium</name>
    <dbReference type="NCBI Taxonomy" id="2053526"/>
    <lineage>
        <taxon>Bacteria</taxon>
        <taxon>Katanobacteria</taxon>
    </lineage>
</organism>
<evidence type="ECO:0000313" key="2">
    <source>
        <dbReference type="EMBL" id="MCA9389769.1"/>
    </source>
</evidence>
<accession>A0A955RP18</accession>
<keyword evidence="1" id="KW-0812">Transmembrane</keyword>
<proteinExistence type="predicted"/>
<feature type="transmembrane region" description="Helical" evidence="1">
    <location>
        <begin position="37"/>
        <end position="54"/>
    </location>
</feature>
<keyword evidence="1" id="KW-0472">Membrane</keyword>